<evidence type="ECO:0000256" key="8">
    <source>
        <dbReference type="ARBA" id="ARBA00022917"/>
    </source>
</evidence>
<dbReference type="InterPro" id="IPR006195">
    <property type="entry name" value="aa-tRNA-synth_II"/>
</dbReference>
<keyword evidence="5" id="KW-0436">Ligase</keyword>
<dbReference type="PANTHER" id="PTHR22594">
    <property type="entry name" value="ASPARTYL/LYSYL-TRNA SYNTHETASE"/>
    <property type="match status" value="1"/>
</dbReference>
<dbReference type="EC" id="6.1.1.22" evidence="3"/>
<evidence type="ECO:0000256" key="11">
    <source>
        <dbReference type="ARBA" id="ARBA00047844"/>
    </source>
</evidence>
<dbReference type="InterPro" id="IPR002312">
    <property type="entry name" value="Asp/Asn-tRNA-synth_IIb"/>
</dbReference>
<evidence type="ECO:0000256" key="10">
    <source>
        <dbReference type="ARBA" id="ARBA00029886"/>
    </source>
</evidence>
<comment type="subcellular location">
    <subcellularLocation>
        <location evidence="1">Cytoplasm</location>
    </subcellularLocation>
</comment>
<keyword evidence="9 13" id="KW-0030">Aminoacyl-tRNA synthetase</keyword>
<keyword evidence="6" id="KW-0547">Nucleotide-binding</keyword>
<evidence type="ECO:0000313" key="14">
    <source>
        <dbReference type="Proteomes" id="UP000275078"/>
    </source>
</evidence>
<protein>
    <recommendedName>
        <fullName evidence="3">asparagine--tRNA ligase</fullName>
        <ecNumber evidence="3">6.1.1.22</ecNumber>
    </recommendedName>
    <alternativeName>
        <fullName evidence="10">Asparaginyl-tRNA synthetase</fullName>
    </alternativeName>
</protein>
<dbReference type="NCBIfam" id="TIGR00457">
    <property type="entry name" value="asnS"/>
    <property type="match status" value="1"/>
</dbReference>
<dbReference type="STRING" id="1160509.A0A3N4I9A3"/>
<dbReference type="Gene3D" id="3.30.930.10">
    <property type="entry name" value="Bira Bifunctional Protein, Domain 2"/>
    <property type="match status" value="1"/>
</dbReference>
<dbReference type="CDD" id="cd04323">
    <property type="entry name" value="AsnRS_cyto_like_N"/>
    <property type="match status" value="1"/>
</dbReference>
<evidence type="ECO:0000256" key="3">
    <source>
        <dbReference type="ARBA" id="ARBA00012816"/>
    </source>
</evidence>
<dbReference type="SUPFAM" id="SSF50249">
    <property type="entry name" value="Nucleic acid-binding proteins"/>
    <property type="match status" value="1"/>
</dbReference>
<evidence type="ECO:0000256" key="9">
    <source>
        <dbReference type="ARBA" id="ARBA00023146"/>
    </source>
</evidence>
<dbReference type="Pfam" id="PF20917">
    <property type="entry name" value="AsnRS_N"/>
    <property type="match status" value="1"/>
</dbReference>
<evidence type="ECO:0000259" key="12">
    <source>
        <dbReference type="PROSITE" id="PS50862"/>
    </source>
</evidence>
<keyword evidence="7" id="KW-0067">ATP-binding</keyword>
<dbReference type="Proteomes" id="UP000275078">
    <property type="component" value="Unassembled WGS sequence"/>
</dbReference>
<evidence type="ECO:0000313" key="13">
    <source>
        <dbReference type="EMBL" id="RPA82652.1"/>
    </source>
</evidence>
<dbReference type="AlphaFoldDB" id="A0A3N4I9A3"/>
<dbReference type="OrthoDB" id="1931232at2759"/>
<evidence type="ECO:0000256" key="4">
    <source>
        <dbReference type="ARBA" id="ARBA00022490"/>
    </source>
</evidence>
<dbReference type="SUPFAM" id="SSF55681">
    <property type="entry name" value="Class II aaRS and biotin synthetases"/>
    <property type="match status" value="1"/>
</dbReference>
<sequence>MAKKIYINEDSGVDAEGADHGLTESTPYKTLKAALLAHQEPDAEFFTYKAADGDKPAAYEPTTATQLKKTRKFIEKELKKAATQATKVVKEVVVAEQQPISCYVLGSTITSQKRSFKINKAGEHRDEEGVQLFGWVHRLRLQKGNIFMTLRDGTGYIQVIITKKDLVNHPELRSLNLESSVLVKGKIVLLPEGKTAPGGHEFVVDDILIIGKAPGDKEAISNRIDAEAGNAILYDQRHLVLRGERASNIMRVRAEIKRLVRKFYDEKDVVEVDPPAMVQTQAEGGAALFTFDYYGQPAYLTQSSQLYLESCLAALGDVYCIQESFRAEKSHTRRHLSEYTHLEAEFAHIEFEDLLQHLEELVIYISKEVTESPVFGPIIKELNPEFVAPKGPFKRMTHAQAIEYLKEHDIRDSEGNIHGPDDDIGEAAERQILARMNEPIFLTEFPVHLKAFYMKKVKGNPKVTESVDLLLPGVGEVIGSSMRIDDLEELTAAFQREGIDPALYYWYTDQAKYGTCSHGGYGLGLERFVAYLCGLETVRDAQLYPRFTDRCSP</sequence>
<comment type="similarity">
    <text evidence="2">Belongs to the class-II aminoacyl-tRNA synthetase family.</text>
</comment>
<evidence type="ECO:0000256" key="7">
    <source>
        <dbReference type="ARBA" id="ARBA00022840"/>
    </source>
</evidence>
<proteinExistence type="inferred from homology"/>
<name>A0A3N4I9A3_ASCIM</name>
<dbReference type="InterPro" id="IPR004365">
    <property type="entry name" value="NA-bd_OB_tRNA"/>
</dbReference>
<keyword evidence="14" id="KW-1185">Reference proteome</keyword>
<dbReference type="GO" id="GO:0005524">
    <property type="term" value="F:ATP binding"/>
    <property type="evidence" value="ECO:0007669"/>
    <property type="project" value="UniProtKB-KW"/>
</dbReference>
<dbReference type="GO" id="GO:0005737">
    <property type="term" value="C:cytoplasm"/>
    <property type="evidence" value="ECO:0007669"/>
    <property type="project" value="UniProtKB-SubCell"/>
</dbReference>
<dbReference type="InterPro" id="IPR004522">
    <property type="entry name" value="Asn-tRNA-ligase"/>
</dbReference>
<dbReference type="EMBL" id="ML119670">
    <property type="protein sequence ID" value="RPA82652.1"/>
    <property type="molecule type" value="Genomic_DNA"/>
</dbReference>
<dbReference type="Gene3D" id="2.40.50.140">
    <property type="entry name" value="Nucleic acid-binding proteins"/>
    <property type="match status" value="1"/>
</dbReference>
<dbReference type="GO" id="GO:0004816">
    <property type="term" value="F:asparagine-tRNA ligase activity"/>
    <property type="evidence" value="ECO:0007669"/>
    <property type="project" value="UniProtKB-EC"/>
</dbReference>
<organism evidence="13 14">
    <name type="scientific">Ascobolus immersus RN42</name>
    <dbReference type="NCBI Taxonomy" id="1160509"/>
    <lineage>
        <taxon>Eukaryota</taxon>
        <taxon>Fungi</taxon>
        <taxon>Dikarya</taxon>
        <taxon>Ascomycota</taxon>
        <taxon>Pezizomycotina</taxon>
        <taxon>Pezizomycetes</taxon>
        <taxon>Pezizales</taxon>
        <taxon>Ascobolaceae</taxon>
        <taxon>Ascobolus</taxon>
    </lineage>
</organism>
<dbReference type="Pfam" id="PF00152">
    <property type="entry name" value="tRNA-synt_2"/>
    <property type="match status" value="1"/>
</dbReference>
<evidence type="ECO:0000256" key="1">
    <source>
        <dbReference type="ARBA" id="ARBA00004496"/>
    </source>
</evidence>
<keyword evidence="8" id="KW-0648">Protein biosynthesis</keyword>
<dbReference type="PRINTS" id="PR01042">
    <property type="entry name" value="TRNASYNTHASP"/>
</dbReference>
<dbReference type="PANTHER" id="PTHR22594:SF16">
    <property type="entry name" value="ASPARAGINE--TRNA LIGASE, CYTOPLASMIC"/>
    <property type="match status" value="1"/>
</dbReference>
<accession>A0A3N4I9A3</accession>
<gene>
    <name evidence="13" type="ORF">BJ508DRAFT_369523</name>
</gene>
<comment type="catalytic activity">
    <reaction evidence="11">
        <text>tRNA(Asn) + L-asparagine + ATP = L-asparaginyl-tRNA(Asn) + AMP + diphosphate + H(+)</text>
        <dbReference type="Rhea" id="RHEA:11180"/>
        <dbReference type="Rhea" id="RHEA-COMP:9659"/>
        <dbReference type="Rhea" id="RHEA-COMP:9674"/>
        <dbReference type="ChEBI" id="CHEBI:15378"/>
        <dbReference type="ChEBI" id="CHEBI:30616"/>
        <dbReference type="ChEBI" id="CHEBI:33019"/>
        <dbReference type="ChEBI" id="CHEBI:58048"/>
        <dbReference type="ChEBI" id="CHEBI:78442"/>
        <dbReference type="ChEBI" id="CHEBI:78515"/>
        <dbReference type="ChEBI" id="CHEBI:456215"/>
        <dbReference type="EC" id="6.1.1.22"/>
    </reaction>
</comment>
<dbReference type="Gene3D" id="3.30.1910.20">
    <property type="entry name" value="asparaginyl-tRNA synthetase, N-terminal domain"/>
    <property type="match status" value="1"/>
</dbReference>
<keyword evidence="4" id="KW-0963">Cytoplasm</keyword>
<evidence type="ECO:0000256" key="5">
    <source>
        <dbReference type="ARBA" id="ARBA00022598"/>
    </source>
</evidence>
<dbReference type="GO" id="GO:0006421">
    <property type="term" value="P:asparaginyl-tRNA aminoacylation"/>
    <property type="evidence" value="ECO:0007669"/>
    <property type="project" value="InterPro"/>
</dbReference>
<evidence type="ECO:0000256" key="6">
    <source>
        <dbReference type="ARBA" id="ARBA00022741"/>
    </source>
</evidence>
<feature type="domain" description="Aminoacyl-transfer RNA synthetases class-II family profile" evidence="12">
    <location>
        <begin position="250"/>
        <end position="545"/>
    </location>
</feature>
<dbReference type="InterPro" id="IPR004364">
    <property type="entry name" value="Aa-tRNA-synt_II"/>
</dbReference>
<dbReference type="Pfam" id="PF01336">
    <property type="entry name" value="tRNA_anti-codon"/>
    <property type="match status" value="1"/>
</dbReference>
<evidence type="ECO:0000256" key="2">
    <source>
        <dbReference type="ARBA" id="ARBA00008226"/>
    </source>
</evidence>
<dbReference type="GO" id="GO:0003676">
    <property type="term" value="F:nucleic acid binding"/>
    <property type="evidence" value="ECO:0007669"/>
    <property type="project" value="InterPro"/>
</dbReference>
<dbReference type="PROSITE" id="PS50862">
    <property type="entry name" value="AA_TRNA_LIGASE_II"/>
    <property type="match status" value="1"/>
</dbReference>
<dbReference type="InterPro" id="IPR045864">
    <property type="entry name" value="aa-tRNA-synth_II/BPL/LPL"/>
</dbReference>
<dbReference type="InterPro" id="IPR012340">
    <property type="entry name" value="NA-bd_OB-fold"/>
</dbReference>
<dbReference type="InterPro" id="IPR048952">
    <property type="entry name" value="AsnRS_N"/>
</dbReference>
<reference evidence="13 14" key="1">
    <citation type="journal article" date="2018" name="Nat. Ecol. Evol.">
        <title>Pezizomycetes genomes reveal the molecular basis of ectomycorrhizal truffle lifestyle.</title>
        <authorList>
            <person name="Murat C."/>
            <person name="Payen T."/>
            <person name="Noel B."/>
            <person name="Kuo A."/>
            <person name="Morin E."/>
            <person name="Chen J."/>
            <person name="Kohler A."/>
            <person name="Krizsan K."/>
            <person name="Balestrini R."/>
            <person name="Da Silva C."/>
            <person name="Montanini B."/>
            <person name="Hainaut M."/>
            <person name="Levati E."/>
            <person name="Barry K.W."/>
            <person name="Belfiori B."/>
            <person name="Cichocki N."/>
            <person name="Clum A."/>
            <person name="Dockter R.B."/>
            <person name="Fauchery L."/>
            <person name="Guy J."/>
            <person name="Iotti M."/>
            <person name="Le Tacon F."/>
            <person name="Lindquist E.A."/>
            <person name="Lipzen A."/>
            <person name="Malagnac F."/>
            <person name="Mello A."/>
            <person name="Molinier V."/>
            <person name="Miyauchi S."/>
            <person name="Poulain J."/>
            <person name="Riccioni C."/>
            <person name="Rubini A."/>
            <person name="Sitrit Y."/>
            <person name="Splivallo R."/>
            <person name="Traeger S."/>
            <person name="Wang M."/>
            <person name="Zifcakova L."/>
            <person name="Wipf D."/>
            <person name="Zambonelli A."/>
            <person name="Paolocci F."/>
            <person name="Nowrousian M."/>
            <person name="Ottonello S."/>
            <person name="Baldrian P."/>
            <person name="Spatafora J.W."/>
            <person name="Henrissat B."/>
            <person name="Nagy L.G."/>
            <person name="Aury J.M."/>
            <person name="Wincker P."/>
            <person name="Grigoriev I.V."/>
            <person name="Bonfante P."/>
            <person name="Martin F.M."/>
        </authorList>
    </citation>
    <scope>NUCLEOTIDE SEQUENCE [LARGE SCALE GENOMIC DNA]</scope>
    <source>
        <strain evidence="13 14">RN42</strain>
    </source>
</reference>
<dbReference type="CDD" id="cd00776">
    <property type="entry name" value="AsxRS_core"/>
    <property type="match status" value="1"/>
</dbReference>